<evidence type="ECO:0000256" key="1">
    <source>
        <dbReference type="ARBA" id="ARBA00006484"/>
    </source>
</evidence>
<dbReference type="Proteomes" id="UP000055019">
    <property type="component" value="Unassembled WGS sequence"/>
</dbReference>
<comment type="caution">
    <text evidence="3">The sequence shown here is derived from an EMBL/GenBank/DDBJ whole genome shotgun (WGS) entry which is preliminary data.</text>
</comment>
<keyword evidence="2" id="KW-0560">Oxidoreductase</keyword>
<organism evidence="3 4">
    <name type="scientific">Caballeronia arvi</name>
    <dbReference type="NCBI Taxonomy" id="1777135"/>
    <lineage>
        <taxon>Bacteria</taxon>
        <taxon>Pseudomonadati</taxon>
        <taxon>Pseudomonadota</taxon>
        <taxon>Betaproteobacteria</taxon>
        <taxon>Burkholderiales</taxon>
        <taxon>Burkholderiaceae</taxon>
        <taxon>Caballeronia</taxon>
    </lineage>
</organism>
<evidence type="ECO:0000256" key="2">
    <source>
        <dbReference type="ARBA" id="ARBA00023002"/>
    </source>
</evidence>
<evidence type="ECO:0000313" key="3">
    <source>
        <dbReference type="EMBL" id="SAL88230.1"/>
    </source>
</evidence>
<dbReference type="AlphaFoldDB" id="A0A158L5S4"/>
<dbReference type="Gene3D" id="3.40.50.720">
    <property type="entry name" value="NAD(P)-binding Rossmann-like Domain"/>
    <property type="match status" value="1"/>
</dbReference>
<dbReference type="GO" id="GO:0016614">
    <property type="term" value="F:oxidoreductase activity, acting on CH-OH group of donors"/>
    <property type="evidence" value="ECO:0007669"/>
    <property type="project" value="UniProtKB-ARBA"/>
</dbReference>
<comment type="similarity">
    <text evidence="1">Belongs to the short-chain dehydrogenases/reductases (SDR) family.</text>
</comment>
<reference evidence="3" key="1">
    <citation type="submission" date="2016-01" db="EMBL/GenBank/DDBJ databases">
        <authorList>
            <person name="Peeters C."/>
        </authorList>
    </citation>
    <scope>NUCLEOTIDE SEQUENCE [LARGE SCALE GENOMIC DNA]</scope>
    <source>
        <strain evidence="3">LMG 29317</strain>
    </source>
</reference>
<proteinExistence type="inferred from homology"/>
<accession>A0A158L5S4</accession>
<dbReference type="PANTHER" id="PTHR48107">
    <property type="entry name" value="NADPH-DEPENDENT ALDEHYDE REDUCTASE-LIKE PROTEIN, CHLOROPLASTIC-RELATED"/>
    <property type="match status" value="1"/>
</dbReference>
<dbReference type="InterPro" id="IPR002347">
    <property type="entry name" value="SDR_fam"/>
</dbReference>
<sequence length="134" mass="14918">MAIADAREGADVAIAYLDEHADAEDTARWAEKAGRRALLLPGDITDRAHCKELVEKTAPTFGRIDVLVNNAEVAPTGRIDEASLDDWRTIMSTDLDGVFYCSRAAIRHLIDAHWVDCQRIVCIETRRRLSDALL</sequence>
<evidence type="ECO:0000313" key="4">
    <source>
        <dbReference type="Proteomes" id="UP000055019"/>
    </source>
</evidence>
<dbReference type="InterPro" id="IPR036291">
    <property type="entry name" value="NAD(P)-bd_dom_sf"/>
</dbReference>
<dbReference type="EMBL" id="FCOM02000119">
    <property type="protein sequence ID" value="SAL88230.1"/>
    <property type="molecule type" value="Genomic_DNA"/>
</dbReference>
<dbReference type="RefSeq" id="WP_407642548.1">
    <property type="nucleotide sequence ID" value="NZ_FCOM02000119.1"/>
</dbReference>
<keyword evidence="4" id="KW-1185">Reference proteome</keyword>
<dbReference type="Pfam" id="PF13561">
    <property type="entry name" value="adh_short_C2"/>
    <property type="match status" value="1"/>
</dbReference>
<dbReference type="PANTHER" id="PTHR48107:SF16">
    <property type="entry name" value="NADPH-DEPENDENT ALDEHYDE REDUCTASE 1, CHLOROPLASTIC"/>
    <property type="match status" value="1"/>
</dbReference>
<dbReference type="SUPFAM" id="SSF51735">
    <property type="entry name" value="NAD(P)-binding Rossmann-fold domains"/>
    <property type="match status" value="1"/>
</dbReference>
<gene>
    <name evidence="3" type="ORF">AWB74_08463</name>
</gene>
<protein>
    <submittedName>
        <fullName evidence="3">Short-chain dehydrogenase/reductase SDR</fullName>
    </submittedName>
</protein>
<name>A0A158L5S4_9BURK</name>